<dbReference type="InterPro" id="IPR001647">
    <property type="entry name" value="HTH_TetR"/>
</dbReference>
<proteinExistence type="predicted"/>
<dbReference type="Pfam" id="PF17918">
    <property type="entry name" value="TetR_C_15"/>
    <property type="match status" value="1"/>
</dbReference>
<gene>
    <name evidence="4" type="ORF">ACFQ63_23535</name>
</gene>
<sequence length="213" mass="23648">MFENDVMSRVQARPAVQRRGRERRRAILDAAEALLAEEGYEAATLKAIGERAGIPIASVYHYFSDRHQVEVELMVRYVRELDARIGTLLAAPRAQTLGEAVDAALASVLDYFRAHPCCVELWFSGRGPIVPDLVLAFDRAQAARLWRHLVARGLVRPGTPELVLRLACEAAGKLVDRAFRRSREGDEATLREARRLLVAYLSTYAPDGPRAGG</sequence>
<dbReference type="PROSITE" id="PS50977">
    <property type="entry name" value="HTH_TETR_2"/>
    <property type="match status" value="1"/>
</dbReference>
<keyword evidence="5" id="KW-1185">Reference proteome</keyword>
<evidence type="ECO:0000313" key="5">
    <source>
        <dbReference type="Proteomes" id="UP001600424"/>
    </source>
</evidence>
<dbReference type="Pfam" id="PF00440">
    <property type="entry name" value="TetR_N"/>
    <property type="match status" value="1"/>
</dbReference>
<comment type="caution">
    <text evidence="4">The sequence shown here is derived from an EMBL/GenBank/DDBJ whole genome shotgun (WGS) entry which is preliminary data.</text>
</comment>
<dbReference type="Proteomes" id="UP001600424">
    <property type="component" value="Unassembled WGS sequence"/>
</dbReference>
<dbReference type="InterPro" id="IPR009057">
    <property type="entry name" value="Homeodomain-like_sf"/>
</dbReference>
<feature type="domain" description="HTH tetR-type" evidence="3">
    <location>
        <begin position="21"/>
        <end position="81"/>
    </location>
</feature>
<dbReference type="SUPFAM" id="SSF46689">
    <property type="entry name" value="Homeodomain-like"/>
    <property type="match status" value="1"/>
</dbReference>
<reference evidence="4 5" key="1">
    <citation type="submission" date="2024-09" db="EMBL/GenBank/DDBJ databases">
        <title>The Natural Products Discovery Center: Release of the First 8490 Sequenced Strains for Exploring Actinobacteria Biosynthetic Diversity.</title>
        <authorList>
            <person name="Kalkreuter E."/>
            <person name="Kautsar S.A."/>
            <person name="Yang D."/>
            <person name="Bader C.D."/>
            <person name="Teijaro C.N."/>
            <person name="Fluegel L."/>
            <person name="Davis C.M."/>
            <person name="Simpson J.R."/>
            <person name="Lauterbach L."/>
            <person name="Steele A.D."/>
            <person name="Gui C."/>
            <person name="Meng S."/>
            <person name="Li G."/>
            <person name="Viehrig K."/>
            <person name="Ye F."/>
            <person name="Su P."/>
            <person name="Kiefer A.F."/>
            <person name="Nichols A."/>
            <person name="Cepeda A.J."/>
            <person name="Yan W."/>
            <person name="Fan B."/>
            <person name="Jiang Y."/>
            <person name="Adhikari A."/>
            <person name="Zheng C.-J."/>
            <person name="Schuster L."/>
            <person name="Cowan T.M."/>
            <person name="Smanski M.J."/>
            <person name="Chevrette M.G."/>
            <person name="De Carvalho L.P.S."/>
            <person name="Shen B."/>
        </authorList>
    </citation>
    <scope>NUCLEOTIDE SEQUENCE [LARGE SCALE GENOMIC DNA]</scope>
    <source>
        <strain evidence="4 5">NPDC056472</strain>
    </source>
</reference>
<evidence type="ECO:0000313" key="4">
    <source>
        <dbReference type="EMBL" id="MFE5982678.1"/>
    </source>
</evidence>
<name>A0ABW6IYC9_STRWE</name>
<dbReference type="InterPro" id="IPR041669">
    <property type="entry name" value="TetR_C_15"/>
</dbReference>
<dbReference type="PRINTS" id="PR00455">
    <property type="entry name" value="HTHTETR"/>
</dbReference>
<dbReference type="PANTHER" id="PTHR30055:SF226">
    <property type="entry name" value="HTH-TYPE TRANSCRIPTIONAL REGULATOR PKSA"/>
    <property type="match status" value="1"/>
</dbReference>
<dbReference type="Gene3D" id="1.10.357.10">
    <property type="entry name" value="Tetracycline Repressor, domain 2"/>
    <property type="match status" value="1"/>
</dbReference>
<evidence type="ECO:0000259" key="3">
    <source>
        <dbReference type="PROSITE" id="PS50977"/>
    </source>
</evidence>
<dbReference type="RefSeq" id="WP_386255183.1">
    <property type="nucleotide sequence ID" value="NZ_JBHTRV010000018.1"/>
</dbReference>
<dbReference type="PANTHER" id="PTHR30055">
    <property type="entry name" value="HTH-TYPE TRANSCRIPTIONAL REGULATOR RUTR"/>
    <property type="match status" value="1"/>
</dbReference>
<dbReference type="InterPro" id="IPR050109">
    <property type="entry name" value="HTH-type_TetR-like_transc_reg"/>
</dbReference>
<protein>
    <submittedName>
        <fullName evidence="4">TetR/AcrR family transcriptional regulator</fullName>
    </submittedName>
</protein>
<evidence type="ECO:0000256" key="2">
    <source>
        <dbReference type="PROSITE-ProRule" id="PRU00335"/>
    </source>
</evidence>
<dbReference type="EMBL" id="JBHTRV010000018">
    <property type="protein sequence ID" value="MFE5982678.1"/>
    <property type="molecule type" value="Genomic_DNA"/>
</dbReference>
<evidence type="ECO:0000256" key="1">
    <source>
        <dbReference type="ARBA" id="ARBA00023125"/>
    </source>
</evidence>
<keyword evidence="1 2" id="KW-0238">DNA-binding</keyword>
<feature type="DNA-binding region" description="H-T-H motif" evidence="2">
    <location>
        <begin position="44"/>
        <end position="63"/>
    </location>
</feature>
<organism evidence="4 5">
    <name type="scientific">Streptomyces wedmorensis</name>
    <dbReference type="NCBI Taxonomy" id="43759"/>
    <lineage>
        <taxon>Bacteria</taxon>
        <taxon>Bacillati</taxon>
        <taxon>Actinomycetota</taxon>
        <taxon>Actinomycetes</taxon>
        <taxon>Kitasatosporales</taxon>
        <taxon>Streptomycetaceae</taxon>
        <taxon>Streptomyces</taxon>
    </lineage>
</organism>
<accession>A0ABW6IYC9</accession>